<sequence length="190" mass="20725">MESIYSPEKQSLVLGGGCFWCLEAVYQSWDGVLSVTPGYGGGTLARPTYEQVCGGETGHGEVVQVVFDPARLPLDLVLDIFFAAHDPTTLNRQGCDLGSQYRSLILFGDRAQEEAARAAIARHQPDWPDPIVTQVGPLDRFWPAEADHWDYYRRHGGAPYCQGVIGPKLAGLRAAFAGHPRLLPEGDGDD</sequence>
<accession>A0A975XVF1</accession>
<dbReference type="GO" id="GO:0008113">
    <property type="term" value="F:peptide-methionine (S)-S-oxide reductase activity"/>
    <property type="evidence" value="ECO:0007669"/>
    <property type="project" value="UniProtKB-UniRule"/>
</dbReference>
<proteinExistence type="inferred from homology"/>
<dbReference type="NCBIfam" id="TIGR00401">
    <property type="entry name" value="msrA"/>
    <property type="match status" value="1"/>
</dbReference>
<evidence type="ECO:0000259" key="2">
    <source>
        <dbReference type="Pfam" id="PF01625"/>
    </source>
</evidence>
<feature type="domain" description="Peptide methionine sulphoxide reductase MsrA" evidence="2">
    <location>
        <begin position="12"/>
        <end position="162"/>
    </location>
</feature>
<reference evidence="3" key="1">
    <citation type="submission" date="2020-11" db="EMBL/GenBank/DDBJ databases">
        <title>Azospira inquinata sp. nov.</title>
        <authorList>
            <person name="Moe W.M."/>
            <person name="Mikes M.C."/>
        </authorList>
    </citation>
    <scope>NUCLEOTIDE SEQUENCE</scope>
    <source>
        <strain evidence="3">Azo-3</strain>
    </source>
</reference>
<protein>
    <recommendedName>
        <fullName evidence="1">Peptide methionine sulfoxide reductase MsrA</fullName>
        <shortName evidence="1">Protein-methionine-S-oxide reductase</shortName>
        <ecNumber evidence="1">1.8.4.11</ecNumber>
    </recommendedName>
    <alternativeName>
        <fullName evidence="1">Peptide-methionine (S)-S-oxide reductase</fullName>
        <shortName evidence="1">Peptide Met(O) reductase</shortName>
    </alternativeName>
</protein>
<dbReference type="PANTHER" id="PTHR43774">
    <property type="entry name" value="PEPTIDE METHIONINE SULFOXIDE REDUCTASE"/>
    <property type="match status" value="1"/>
</dbReference>
<feature type="active site" evidence="1">
    <location>
        <position position="18"/>
    </location>
</feature>
<dbReference type="EC" id="1.8.4.11" evidence="1"/>
<dbReference type="KEGG" id="aiq:Azoinq_03860"/>
<dbReference type="AlphaFoldDB" id="A0A975XVF1"/>
<dbReference type="Proteomes" id="UP000683428">
    <property type="component" value="Chromosome"/>
</dbReference>
<keyword evidence="1 3" id="KW-0560">Oxidoreductase</keyword>
<keyword evidence="4" id="KW-1185">Reference proteome</keyword>
<evidence type="ECO:0000313" key="3">
    <source>
        <dbReference type="EMBL" id="QWT49759.1"/>
    </source>
</evidence>
<comment type="function">
    <text evidence="1">Has an important function as a repair enzyme for proteins that have been inactivated by oxidation. Catalyzes the reversible oxidation-reduction of methionine sulfoxide in proteins to methionine.</text>
</comment>
<dbReference type="RefSeq" id="WP_216125730.1">
    <property type="nucleotide sequence ID" value="NZ_CP064782.1"/>
</dbReference>
<dbReference type="InterPro" id="IPR002569">
    <property type="entry name" value="Met_Sox_Rdtase_MsrA_dom"/>
</dbReference>
<name>A0A975XVF1_9RHOO</name>
<comment type="catalytic activity">
    <reaction evidence="1">
        <text>L-methionyl-[protein] + [thioredoxin]-disulfide + H2O = L-methionyl-(S)-S-oxide-[protein] + [thioredoxin]-dithiol</text>
        <dbReference type="Rhea" id="RHEA:14217"/>
        <dbReference type="Rhea" id="RHEA-COMP:10698"/>
        <dbReference type="Rhea" id="RHEA-COMP:10700"/>
        <dbReference type="Rhea" id="RHEA-COMP:12313"/>
        <dbReference type="Rhea" id="RHEA-COMP:12315"/>
        <dbReference type="ChEBI" id="CHEBI:15377"/>
        <dbReference type="ChEBI" id="CHEBI:16044"/>
        <dbReference type="ChEBI" id="CHEBI:29950"/>
        <dbReference type="ChEBI" id="CHEBI:44120"/>
        <dbReference type="ChEBI" id="CHEBI:50058"/>
        <dbReference type="EC" id="1.8.4.11"/>
    </reaction>
</comment>
<dbReference type="HAMAP" id="MF_01401">
    <property type="entry name" value="MsrA"/>
    <property type="match status" value="1"/>
</dbReference>
<evidence type="ECO:0000313" key="4">
    <source>
        <dbReference type="Proteomes" id="UP000683428"/>
    </source>
</evidence>
<dbReference type="EMBL" id="CP064782">
    <property type="protein sequence ID" value="QWT49759.1"/>
    <property type="molecule type" value="Genomic_DNA"/>
</dbReference>
<evidence type="ECO:0000256" key="1">
    <source>
        <dbReference type="HAMAP-Rule" id="MF_01401"/>
    </source>
</evidence>
<organism evidence="3 4">
    <name type="scientific">Azospira inquinata</name>
    <dbReference type="NCBI Taxonomy" id="2785627"/>
    <lineage>
        <taxon>Bacteria</taxon>
        <taxon>Pseudomonadati</taxon>
        <taxon>Pseudomonadota</taxon>
        <taxon>Betaproteobacteria</taxon>
        <taxon>Rhodocyclales</taxon>
        <taxon>Rhodocyclaceae</taxon>
        <taxon>Azospira</taxon>
    </lineage>
</organism>
<dbReference type="PANTHER" id="PTHR43774:SF1">
    <property type="entry name" value="PEPTIDE METHIONINE SULFOXIDE REDUCTASE MSRA 2"/>
    <property type="match status" value="1"/>
</dbReference>
<comment type="catalytic activity">
    <reaction evidence="1">
        <text>[thioredoxin]-disulfide + L-methionine + H2O = L-methionine (S)-S-oxide + [thioredoxin]-dithiol</text>
        <dbReference type="Rhea" id="RHEA:19993"/>
        <dbReference type="Rhea" id="RHEA-COMP:10698"/>
        <dbReference type="Rhea" id="RHEA-COMP:10700"/>
        <dbReference type="ChEBI" id="CHEBI:15377"/>
        <dbReference type="ChEBI" id="CHEBI:29950"/>
        <dbReference type="ChEBI" id="CHEBI:50058"/>
        <dbReference type="ChEBI" id="CHEBI:57844"/>
        <dbReference type="ChEBI" id="CHEBI:58772"/>
        <dbReference type="EC" id="1.8.4.11"/>
    </reaction>
</comment>
<comment type="similarity">
    <text evidence="1">Belongs to the MsrA Met sulfoxide reductase family.</text>
</comment>
<dbReference type="Pfam" id="PF01625">
    <property type="entry name" value="PMSR"/>
    <property type="match status" value="1"/>
</dbReference>
<gene>
    <name evidence="1 3" type="primary">msrA</name>
    <name evidence="3" type="ORF">Azoinq_03860</name>
</gene>